<dbReference type="GO" id="GO:0005524">
    <property type="term" value="F:ATP binding"/>
    <property type="evidence" value="ECO:0007669"/>
    <property type="project" value="UniProtKB-KW"/>
</dbReference>
<feature type="compositionally biased region" description="Basic residues" evidence="7">
    <location>
        <begin position="592"/>
        <end position="601"/>
    </location>
</feature>
<dbReference type="InterPro" id="IPR027065">
    <property type="entry name" value="Lon_Prtase"/>
</dbReference>
<evidence type="ECO:0000313" key="10">
    <source>
        <dbReference type="Proteomes" id="UP000316921"/>
    </source>
</evidence>
<feature type="region of interest" description="Disordered" evidence="7">
    <location>
        <begin position="569"/>
        <end position="601"/>
    </location>
</feature>
<dbReference type="EMBL" id="CP036287">
    <property type="protein sequence ID" value="QDU66947.1"/>
    <property type="molecule type" value="Genomic_DNA"/>
</dbReference>
<sequence>MSDRLEDDSQLLPLGPLEGVLDRSKRGSRVDTGARLTDHLQERLASCNLPSGHRAALSRELAQLADLPPTSATAGRLIGWIDWVLSLPWPGGPGDGSTGTPEGRDLPDLDRIAGHLAETHAGCDEVVQRVLESLAVAKLGGTGRGDALLFVGPPGTGKSSLARALARAMERPFVNLATGAMTDDYQLGGVSHRQEGAFPGAILEGLRRAGRADAVILLDELDKLQLGGGGDAGGPLLELLDSDLRSEFLDQYLGLPFDLSRCLLIATANDHEEMPEALIDRFDVIEFWGYTERAKVEIARRHLLPRARSRAGIDAPSLTPTPAAVRAIIREHTEEAGVRQLGRRLDTLARKAAAEVLRGGSGLRVRRSDVRTLLGPALVESEVRARRPRIGVALGLAYTSTGGALLPIEALAMPGSGRTILTGQVGEVMRESFQTALSWGRTRLGSLKLAANHLDELDLHLHFPASAIPKDGPSAGAAIVVALYSLLSRRAARHDLALTGEVSLHGAVLPVGGLREKLLAAARAGVREVVVPRRNAEELMRLPSEVREPLVIHLVSRIDEVLELALLPRRGRGSGRSPGPRPGADEGGSKPRAARGRPGPR</sequence>
<dbReference type="InterPro" id="IPR054594">
    <property type="entry name" value="Lon_lid"/>
</dbReference>
<keyword evidence="5" id="KW-0067">ATP-binding</keyword>
<dbReference type="Gene3D" id="1.10.8.60">
    <property type="match status" value="1"/>
</dbReference>
<organism evidence="9 10">
    <name type="scientific">Engelhardtia mirabilis</name>
    <dbReference type="NCBI Taxonomy" id="2528011"/>
    <lineage>
        <taxon>Bacteria</taxon>
        <taxon>Pseudomonadati</taxon>
        <taxon>Planctomycetota</taxon>
        <taxon>Planctomycetia</taxon>
        <taxon>Planctomycetia incertae sedis</taxon>
        <taxon>Engelhardtia</taxon>
    </lineage>
</organism>
<dbReference type="InterPro" id="IPR003959">
    <property type="entry name" value="ATPase_AAA_core"/>
</dbReference>
<dbReference type="EC" id="3.4.21.53" evidence="6"/>
<evidence type="ECO:0000256" key="2">
    <source>
        <dbReference type="ARBA" id="ARBA00022741"/>
    </source>
</evidence>
<keyword evidence="2" id="KW-0547">Nucleotide-binding</keyword>
<dbReference type="SUPFAM" id="SSF52540">
    <property type="entry name" value="P-loop containing nucleoside triphosphate hydrolases"/>
    <property type="match status" value="1"/>
</dbReference>
<keyword evidence="1 6" id="KW-0645">Protease</keyword>
<evidence type="ECO:0000256" key="4">
    <source>
        <dbReference type="ARBA" id="ARBA00022825"/>
    </source>
</evidence>
<dbReference type="PANTHER" id="PTHR10046">
    <property type="entry name" value="ATP DEPENDENT LON PROTEASE FAMILY MEMBER"/>
    <property type="match status" value="1"/>
</dbReference>
<dbReference type="GO" id="GO:0004252">
    <property type="term" value="F:serine-type endopeptidase activity"/>
    <property type="evidence" value="ECO:0007669"/>
    <property type="project" value="UniProtKB-UniRule"/>
</dbReference>
<dbReference type="PRINTS" id="PR00830">
    <property type="entry name" value="ENDOLAPTASE"/>
</dbReference>
<keyword evidence="10" id="KW-1185">Reference proteome</keyword>
<name>A0A518BIZ1_9BACT</name>
<dbReference type="Gene3D" id="3.30.230.10">
    <property type="match status" value="1"/>
</dbReference>
<dbReference type="RefSeq" id="WP_419192316.1">
    <property type="nucleotide sequence ID" value="NZ_CP036287.1"/>
</dbReference>
<feature type="active site" evidence="6">
    <location>
        <position position="517"/>
    </location>
</feature>
<dbReference type="AlphaFoldDB" id="A0A518BIZ1"/>
<dbReference type="PROSITE" id="PS01046">
    <property type="entry name" value="LON_SER"/>
    <property type="match status" value="1"/>
</dbReference>
<dbReference type="SMART" id="SM00382">
    <property type="entry name" value="AAA"/>
    <property type="match status" value="1"/>
</dbReference>
<dbReference type="Pfam" id="PF22667">
    <property type="entry name" value="Lon_lid"/>
    <property type="match status" value="1"/>
</dbReference>
<dbReference type="KEGG" id="pbap:Pla133_20230"/>
<feature type="active site" evidence="6">
    <location>
        <position position="474"/>
    </location>
</feature>
<proteinExistence type="inferred from homology"/>
<dbReference type="GO" id="GO:0016887">
    <property type="term" value="F:ATP hydrolysis activity"/>
    <property type="evidence" value="ECO:0007669"/>
    <property type="project" value="InterPro"/>
</dbReference>
<reference evidence="9 10" key="1">
    <citation type="submission" date="2019-02" db="EMBL/GenBank/DDBJ databases">
        <title>Deep-cultivation of Planctomycetes and their phenomic and genomic characterization uncovers novel biology.</title>
        <authorList>
            <person name="Wiegand S."/>
            <person name="Jogler M."/>
            <person name="Boedeker C."/>
            <person name="Pinto D."/>
            <person name="Vollmers J."/>
            <person name="Rivas-Marin E."/>
            <person name="Kohn T."/>
            <person name="Peeters S.H."/>
            <person name="Heuer A."/>
            <person name="Rast P."/>
            <person name="Oberbeckmann S."/>
            <person name="Bunk B."/>
            <person name="Jeske O."/>
            <person name="Meyerdierks A."/>
            <person name="Storesund J.E."/>
            <person name="Kallscheuer N."/>
            <person name="Luecker S."/>
            <person name="Lage O.M."/>
            <person name="Pohl T."/>
            <person name="Merkel B.J."/>
            <person name="Hornburger P."/>
            <person name="Mueller R.-W."/>
            <person name="Bruemmer F."/>
            <person name="Labrenz M."/>
            <person name="Spormann A.M."/>
            <person name="Op den Camp H."/>
            <person name="Overmann J."/>
            <person name="Amann R."/>
            <person name="Jetten M.S.M."/>
            <person name="Mascher T."/>
            <person name="Medema M.H."/>
            <person name="Devos D.P."/>
            <person name="Kaster A.-K."/>
            <person name="Ovreas L."/>
            <person name="Rohde M."/>
            <person name="Galperin M.Y."/>
            <person name="Jogler C."/>
        </authorList>
    </citation>
    <scope>NUCLEOTIDE SEQUENCE [LARGE SCALE GENOMIC DNA]</scope>
    <source>
        <strain evidence="9 10">Pla133</strain>
    </source>
</reference>
<dbReference type="InterPro" id="IPR020568">
    <property type="entry name" value="Ribosomal_Su5_D2-typ_SF"/>
</dbReference>
<evidence type="ECO:0000256" key="3">
    <source>
        <dbReference type="ARBA" id="ARBA00022801"/>
    </source>
</evidence>
<feature type="domain" description="Lon proteolytic" evidence="8">
    <location>
        <begin position="387"/>
        <end position="568"/>
    </location>
</feature>
<dbReference type="InterPro" id="IPR003593">
    <property type="entry name" value="AAA+_ATPase"/>
</dbReference>
<gene>
    <name evidence="9" type="primary">lon_2</name>
    <name evidence="9" type="ORF">Pla133_20230</name>
</gene>
<dbReference type="InterPro" id="IPR008268">
    <property type="entry name" value="Peptidase_S16_AS"/>
</dbReference>
<comment type="catalytic activity">
    <reaction evidence="6">
        <text>Hydrolysis of proteins in presence of ATP.</text>
        <dbReference type="EC" id="3.4.21.53"/>
    </reaction>
</comment>
<evidence type="ECO:0000259" key="8">
    <source>
        <dbReference type="PROSITE" id="PS51786"/>
    </source>
</evidence>
<dbReference type="Gene3D" id="3.40.50.300">
    <property type="entry name" value="P-loop containing nucleotide triphosphate hydrolases"/>
    <property type="match status" value="1"/>
</dbReference>
<evidence type="ECO:0000256" key="5">
    <source>
        <dbReference type="ARBA" id="ARBA00022840"/>
    </source>
</evidence>
<dbReference type="GO" id="GO:0006508">
    <property type="term" value="P:proteolysis"/>
    <property type="evidence" value="ECO:0007669"/>
    <property type="project" value="UniProtKB-KW"/>
</dbReference>
<evidence type="ECO:0000256" key="6">
    <source>
        <dbReference type="PROSITE-ProRule" id="PRU01122"/>
    </source>
</evidence>
<dbReference type="Pfam" id="PF00004">
    <property type="entry name" value="AAA"/>
    <property type="match status" value="1"/>
</dbReference>
<keyword evidence="3 6" id="KW-0378">Hydrolase</keyword>
<evidence type="ECO:0000256" key="7">
    <source>
        <dbReference type="SAM" id="MobiDB-lite"/>
    </source>
</evidence>
<dbReference type="GO" id="GO:0030163">
    <property type="term" value="P:protein catabolic process"/>
    <property type="evidence" value="ECO:0007669"/>
    <property type="project" value="InterPro"/>
</dbReference>
<dbReference type="PROSITE" id="PS51786">
    <property type="entry name" value="LON_PROTEOLYTIC"/>
    <property type="match status" value="1"/>
</dbReference>
<accession>A0A518BIZ1</accession>
<evidence type="ECO:0000256" key="1">
    <source>
        <dbReference type="ARBA" id="ARBA00022670"/>
    </source>
</evidence>
<dbReference type="Proteomes" id="UP000316921">
    <property type="component" value="Chromosome"/>
</dbReference>
<dbReference type="GO" id="GO:0004176">
    <property type="term" value="F:ATP-dependent peptidase activity"/>
    <property type="evidence" value="ECO:0007669"/>
    <property type="project" value="UniProtKB-UniRule"/>
</dbReference>
<evidence type="ECO:0000313" key="9">
    <source>
        <dbReference type="EMBL" id="QDU66947.1"/>
    </source>
</evidence>
<dbReference type="InterPro" id="IPR027417">
    <property type="entry name" value="P-loop_NTPase"/>
</dbReference>
<dbReference type="Pfam" id="PF05362">
    <property type="entry name" value="Lon_C"/>
    <property type="match status" value="1"/>
</dbReference>
<comment type="similarity">
    <text evidence="6">Belongs to the peptidase S16 family.</text>
</comment>
<protein>
    <recommendedName>
        <fullName evidence="6">endopeptidase La</fullName>
        <ecNumber evidence="6">3.4.21.53</ecNumber>
    </recommendedName>
</protein>
<dbReference type="InterPro" id="IPR014721">
    <property type="entry name" value="Ribsml_uS5_D2-typ_fold_subgr"/>
</dbReference>
<dbReference type="InterPro" id="IPR008269">
    <property type="entry name" value="Lon_proteolytic"/>
</dbReference>
<dbReference type="SUPFAM" id="SSF54211">
    <property type="entry name" value="Ribosomal protein S5 domain 2-like"/>
    <property type="match status" value="1"/>
</dbReference>
<keyword evidence="4 6" id="KW-0720">Serine protease</keyword>